<dbReference type="PATRIC" id="fig|1029756.8.peg.1606"/>
<dbReference type="GO" id="GO:0008168">
    <property type="term" value="F:methyltransferase activity"/>
    <property type="evidence" value="ECO:0007669"/>
    <property type="project" value="InterPro"/>
</dbReference>
<sequence>MGLRLDKVLVSRRLVGTRSRARDLIVRGVVTVDGAVETKPGTLIREDAPIALSEDADYVSRGSLKLIAALDAFGFDPAGRGALDVGASTGGFTEVLLRRGAAHVTAVDVGHGQLHPKLADDPRVTQHEGRDARTLGPEDVGAPVEAIVADVSFISLEKALPAALALAAPGAWLAALIKPQFEAGRDSVGKGGIVRDAAVRDAQADKIAMWIAGLAGWRVVGVIPSPVAGGSGNREFLIGAVFDG</sequence>
<dbReference type="PANTHER" id="PTHR32319:SF0">
    <property type="entry name" value="BACTERIAL HEMOLYSIN-LIKE PROTEIN"/>
    <property type="match status" value="1"/>
</dbReference>
<dbReference type="PIRSF" id="PIRSF005578">
    <property type="entry name" value="TlyA"/>
    <property type="match status" value="1"/>
</dbReference>
<dbReference type="STRING" id="1029756.W911_07680"/>
<dbReference type="InterPro" id="IPR047048">
    <property type="entry name" value="TlyA"/>
</dbReference>
<gene>
    <name evidence="5" type="ORF">W911_07680</name>
</gene>
<comment type="similarity">
    <text evidence="2">Belongs to the TlyA family.</text>
</comment>
<evidence type="ECO:0000313" key="5">
    <source>
        <dbReference type="EMBL" id="AHB48299.1"/>
    </source>
</evidence>
<accession>V5SED3</accession>
<dbReference type="GO" id="GO:0003723">
    <property type="term" value="F:RNA binding"/>
    <property type="evidence" value="ECO:0007669"/>
    <property type="project" value="UniProtKB-KW"/>
</dbReference>
<dbReference type="InterPro" id="IPR029063">
    <property type="entry name" value="SAM-dependent_MTases_sf"/>
</dbReference>
<dbReference type="InterPro" id="IPR004538">
    <property type="entry name" value="Hemolysin_A/TlyA"/>
</dbReference>
<dbReference type="OrthoDB" id="9784736at2"/>
<evidence type="ECO:0000256" key="1">
    <source>
        <dbReference type="ARBA" id="ARBA00022884"/>
    </source>
</evidence>
<evidence type="ECO:0000313" key="6">
    <source>
        <dbReference type="Proteomes" id="UP000018542"/>
    </source>
</evidence>
<dbReference type="CDD" id="cd00165">
    <property type="entry name" value="S4"/>
    <property type="match status" value="1"/>
</dbReference>
<dbReference type="KEGG" id="hni:W911_07680"/>
<organism evidence="5 6">
    <name type="scientific">Hyphomicrobium nitrativorans NL23</name>
    <dbReference type="NCBI Taxonomy" id="1029756"/>
    <lineage>
        <taxon>Bacteria</taxon>
        <taxon>Pseudomonadati</taxon>
        <taxon>Pseudomonadota</taxon>
        <taxon>Alphaproteobacteria</taxon>
        <taxon>Hyphomicrobiales</taxon>
        <taxon>Hyphomicrobiaceae</taxon>
        <taxon>Hyphomicrobium</taxon>
    </lineage>
</organism>
<dbReference type="Gene3D" id="3.40.50.150">
    <property type="entry name" value="Vaccinia Virus protein VP39"/>
    <property type="match status" value="1"/>
</dbReference>
<dbReference type="EMBL" id="CP006912">
    <property type="protein sequence ID" value="AHB48299.1"/>
    <property type="molecule type" value="Genomic_DNA"/>
</dbReference>
<dbReference type="Pfam" id="PF01479">
    <property type="entry name" value="S4"/>
    <property type="match status" value="1"/>
</dbReference>
<keyword evidence="6" id="KW-1185">Reference proteome</keyword>
<dbReference type="HOGENOM" id="CLU_058015_1_0_5"/>
<dbReference type="AlphaFoldDB" id="V5SED3"/>
<dbReference type="Gene3D" id="3.10.290.10">
    <property type="entry name" value="RNA-binding S4 domain"/>
    <property type="match status" value="1"/>
</dbReference>
<keyword evidence="1 3" id="KW-0694">RNA-binding</keyword>
<dbReference type="SMART" id="SM00363">
    <property type="entry name" value="S4"/>
    <property type="match status" value="1"/>
</dbReference>
<dbReference type="InterPro" id="IPR002942">
    <property type="entry name" value="S4_RNA-bd"/>
</dbReference>
<feature type="domain" description="RNA-binding S4" evidence="4">
    <location>
        <begin position="3"/>
        <end position="67"/>
    </location>
</feature>
<dbReference type="GO" id="GO:0032259">
    <property type="term" value="P:methylation"/>
    <property type="evidence" value="ECO:0007669"/>
    <property type="project" value="InterPro"/>
</dbReference>
<proteinExistence type="inferred from homology"/>
<dbReference type="SUPFAM" id="SSF53335">
    <property type="entry name" value="S-adenosyl-L-methionine-dependent methyltransferases"/>
    <property type="match status" value="1"/>
</dbReference>
<dbReference type="Pfam" id="PF01728">
    <property type="entry name" value="FtsJ"/>
    <property type="match status" value="1"/>
</dbReference>
<dbReference type="Proteomes" id="UP000018542">
    <property type="component" value="Chromosome"/>
</dbReference>
<evidence type="ECO:0000259" key="4">
    <source>
        <dbReference type="SMART" id="SM00363"/>
    </source>
</evidence>
<dbReference type="SUPFAM" id="SSF55174">
    <property type="entry name" value="Alpha-L RNA-binding motif"/>
    <property type="match status" value="1"/>
</dbReference>
<evidence type="ECO:0000256" key="2">
    <source>
        <dbReference type="ARBA" id="ARBA00029460"/>
    </source>
</evidence>
<dbReference type="PANTHER" id="PTHR32319">
    <property type="entry name" value="BACTERIAL HEMOLYSIN-LIKE PROTEIN"/>
    <property type="match status" value="1"/>
</dbReference>
<reference evidence="5 6" key="1">
    <citation type="journal article" date="2014" name="Genome Announc.">
        <title>Complete Genome Sequence of Hyphomicrobium nitrativorans Strain NL23, a Denitrifying Bacterium Isolated from Biofilm of a Methanol-Fed Denitrification System Treating Seawater at the Montreal Biodome.</title>
        <authorList>
            <person name="Martineau C."/>
            <person name="Villeneuve C."/>
            <person name="Mauffrey F."/>
            <person name="Villemur R."/>
        </authorList>
    </citation>
    <scope>NUCLEOTIDE SEQUENCE [LARGE SCALE GENOMIC DNA]</scope>
    <source>
        <strain evidence="5">NL23</strain>
    </source>
</reference>
<dbReference type="InterPro" id="IPR002877">
    <property type="entry name" value="RNA_MeTrfase_FtsJ_dom"/>
</dbReference>
<protein>
    <submittedName>
        <fullName evidence="5">Hemolysin</fullName>
    </submittedName>
</protein>
<name>V5SED3_9HYPH</name>
<dbReference type="NCBIfam" id="TIGR00478">
    <property type="entry name" value="tly"/>
    <property type="match status" value="1"/>
</dbReference>
<evidence type="ECO:0000256" key="3">
    <source>
        <dbReference type="PROSITE-ProRule" id="PRU00182"/>
    </source>
</evidence>
<dbReference type="CDD" id="cd02440">
    <property type="entry name" value="AdoMet_MTases"/>
    <property type="match status" value="1"/>
</dbReference>
<dbReference type="PROSITE" id="PS50889">
    <property type="entry name" value="S4"/>
    <property type="match status" value="1"/>
</dbReference>
<dbReference type="RefSeq" id="WP_023786923.1">
    <property type="nucleotide sequence ID" value="NC_022997.1"/>
</dbReference>
<dbReference type="InterPro" id="IPR036986">
    <property type="entry name" value="S4_RNA-bd_sf"/>
</dbReference>